<reference evidence="2 3" key="2">
    <citation type="submission" date="2015-09" db="EMBL/GenBank/DDBJ databases">
        <title>Draft genome sequence of Xanthomonas oryzae pv. USA str. X11-5A.</title>
        <authorList>
            <person name="Knight B.M."/>
            <person name="Roberts D.P."/>
            <person name="Lin D."/>
            <person name="Hari K."/>
            <person name="Fletcher J."/>
            <person name="Melcher U."/>
            <person name="Blagden T."/>
            <person name="Winegar R.A."/>
        </authorList>
    </citation>
    <scope>NUCLEOTIDE SEQUENCE [LARGE SCALE GENOMIC DNA]</scope>
    <source>
        <strain evidence="2 3">X11-5A</strain>
    </source>
</reference>
<gene>
    <name evidence="2" type="ORF">ADT25_11125</name>
</gene>
<feature type="region of interest" description="Disordered" evidence="1">
    <location>
        <begin position="73"/>
        <end position="93"/>
    </location>
</feature>
<name>A0AAP1EYP3_9XANT</name>
<dbReference type="Pfam" id="PF15943">
    <property type="entry name" value="YdaS_toxin"/>
    <property type="match status" value="1"/>
</dbReference>
<dbReference type="SUPFAM" id="SSF47413">
    <property type="entry name" value="lambda repressor-like DNA-binding domains"/>
    <property type="match status" value="1"/>
</dbReference>
<evidence type="ECO:0000313" key="3">
    <source>
        <dbReference type="Proteomes" id="UP000036790"/>
    </source>
</evidence>
<evidence type="ECO:0000256" key="1">
    <source>
        <dbReference type="SAM" id="MobiDB-lite"/>
    </source>
</evidence>
<reference evidence="2 3" key="1">
    <citation type="submission" date="2015-07" db="EMBL/GenBank/DDBJ databases">
        <authorList>
            <consortium name="Consortium for Microbial Forensics and Genomics (microFORGE)"/>
            <person name="Knight B.M."/>
            <person name="Roberts D.P."/>
            <person name="Lin D."/>
            <person name="Hari K."/>
            <person name="Fletcher J."/>
            <person name="Melcher U."/>
            <person name="Blagden T."/>
            <person name="Winegar R.A."/>
        </authorList>
    </citation>
    <scope>NUCLEOTIDE SEQUENCE [LARGE SCALE GENOMIC DNA]</scope>
    <source>
        <strain evidence="2 3">X11-5A</strain>
    </source>
</reference>
<dbReference type="RefSeq" id="WP_019300768.1">
    <property type="nucleotide sequence ID" value="NZ_LHUJ01000198.1"/>
</dbReference>
<dbReference type="Proteomes" id="UP000036790">
    <property type="component" value="Unassembled WGS sequence"/>
</dbReference>
<accession>A0AAP1EYP3</accession>
<dbReference type="AlphaFoldDB" id="A0AAP1EYP3"/>
<evidence type="ECO:0008006" key="4">
    <source>
        <dbReference type="Google" id="ProtNLM"/>
    </source>
</evidence>
<dbReference type="InterPro" id="IPR010982">
    <property type="entry name" value="Lambda_DNA-bd_dom_sf"/>
</dbReference>
<dbReference type="InterPro" id="IPR031856">
    <property type="entry name" value="YdaS_toxin-like"/>
</dbReference>
<proteinExistence type="predicted"/>
<comment type="caution">
    <text evidence="2">The sequence shown here is derived from an EMBL/GenBank/DDBJ whole genome shotgun (WGS) entry which is preliminary data.</text>
</comment>
<organism evidence="2 3">
    <name type="scientific">Xanthomonas oryzae</name>
    <dbReference type="NCBI Taxonomy" id="347"/>
    <lineage>
        <taxon>Bacteria</taxon>
        <taxon>Pseudomonadati</taxon>
        <taxon>Pseudomonadota</taxon>
        <taxon>Gammaproteobacteria</taxon>
        <taxon>Lysobacterales</taxon>
        <taxon>Lysobacteraceae</taxon>
        <taxon>Xanthomonas</taxon>
    </lineage>
</organism>
<sequence length="93" mass="10014">MDMPALDQAIAAATNAATLARALGIKQPSICGWYKRGQVPSAQCPAIEALTGVSCEQLRPEVHWQRDEAGRVTGYSIPLQPRQTRMGEAPVPD</sequence>
<evidence type="ECO:0000313" key="2">
    <source>
        <dbReference type="EMBL" id="KOR44298.1"/>
    </source>
</evidence>
<dbReference type="EMBL" id="LHUJ01000198">
    <property type="protein sequence ID" value="KOR44298.1"/>
    <property type="molecule type" value="Genomic_DNA"/>
</dbReference>
<dbReference type="GO" id="GO:0003677">
    <property type="term" value="F:DNA binding"/>
    <property type="evidence" value="ECO:0007669"/>
    <property type="project" value="InterPro"/>
</dbReference>
<dbReference type="Gene3D" id="1.10.260.40">
    <property type="entry name" value="lambda repressor-like DNA-binding domains"/>
    <property type="match status" value="1"/>
</dbReference>
<protein>
    <recommendedName>
        <fullName evidence="4">Helix-turn-helix domain-containing protein</fullName>
    </recommendedName>
</protein>